<dbReference type="eggNOG" id="ENOG502SCC0">
    <property type="taxonomic scope" value="Eukaryota"/>
</dbReference>
<evidence type="ECO:0000256" key="16">
    <source>
        <dbReference type="ARBA" id="ARBA00023328"/>
    </source>
</evidence>
<evidence type="ECO:0000256" key="9">
    <source>
        <dbReference type="ARBA" id="ARBA00022776"/>
    </source>
</evidence>
<dbReference type="GO" id="GO:0072686">
    <property type="term" value="C:mitotic spindle"/>
    <property type="evidence" value="ECO:0007669"/>
    <property type="project" value="InterPro"/>
</dbReference>
<dbReference type="PANTHER" id="PTHR28216">
    <property type="entry name" value="DASH COMPLEX SUBUNIT DUO1"/>
    <property type="match status" value="1"/>
</dbReference>
<evidence type="ECO:0000256" key="12">
    <source>
        <dbReference type="ARBA" id="ARBA00023054"/>
    </source>
</evidence>
<keyword evidence="8" id="KW-0493">Microtubule</keyword>
<comment type="similarity">
    <text evidence="4">Belongs to the DASH complex DUO1 family.</text>
</comment>
<evidence type="ECO:0000256" key="7">
    <source>
        <dbReference type="ARBA" id="ARBA00022618"/>
    </source>
</evidence>
<feature type="compositionally biased region" description="Gly residues" evidence="19">
    <location>
        <begin position="218"/>
        <end position="231"/>
    </location>
</feature>
<keyword evidence="10" id="KW-0159">Chromosome partition</keyword>
<keyword evidence="9" id="KW-0498">Mitosis</keyword>
<accession>W9YZF1</accession>
<evidence type="ECO:0000256" key="15">
    <source>
        <dbReference type="ARBA" id="ARBA00023306"/>
    </source>
</evidence>
<evidence type="ECO:0000256" key="3">
    <source>
        <dbReference type="ARBA" id="ARBA00004629"/>
    </source>
</evidence>
<evidence type="ECO:0000256" key="1">
    <source>
        <dbReference type="ARBA" id="ARBA00004123"/>
    </source>
</evidence>
<dbReference type="AlphaFoldDB" id="W9YZF1"/>
<evidence type="ECO:0000256" key="5">
    <source>
        <dbReference type="ARBA" id="ARBA00022454"/>
    </source>
</evidence>
<dbReference type="OrthoDB" id="5599235at2759"/>
<dbReference type="RefSeq" id="XP_007723685.1">
    <property type="nucleotide sequence ID" value="XM_007725495.1"/>
</dbReference>
<evidence type="ECO:0000256" key="19">
    <source>
        <dbReference type="SAM" id="MobiDB-lite"/>
    </source>
</evidence>
<dbReference type="GO" id="GO:0005874">
    <property type="term" value="C:microtubule"/>
    <property type="evidence" value="ECO:0007669"/>
    <property type="project" value="UniProtKB-KW"/>
</dbReference>
<evidence type="ECO:0000256" key="2">
    <source>
        <dbReference type="ARBA" id="ARBA00004186"/>
    </source>
</evidence>
<dbReference type="GO" id="GO:0042729">
    <property type="term" value="C:DASH complex"/>
    <property type="evidence" value="ECO:0007669"/>
    <property type="project" value="InterPro"/>
</dbReference>
<dbReference type="GO" id="GO:0051301">
    <property type="term" value="P:cell division"/>
    <property type="evidence" value="ECO:0007669"/>
    <property type="project" value="UniProtKB-KW"/>
</dbReference>
<evidence type="ECO:0000256" key="10">
    <source>
        <dbReference type="ARBA" id="ARBA00022829"/>
    </source>
</evidence>
<evidence type="ECO:0000256" key="4">
    <source>
        <dbReference type="ARBA" id="ARBA00005366"/>
    </source>
</evidence>
<evidence type="ECO:0000313" key="21">
    <source>
        <dbReference type="Proteomes" id="UP000019484"/>
    </source>
</evidence>
<keyword evidence="5" id="KW-0158">Chromosome</keyword>
<dbReference type="PANTHER" id="PTHR28216:SF1">
    <property type="entry name" value="DASH COMPLEX SUBUNIT DUO1"/>
    <property type="match status" value="1"/>
</dbReference>
<keyword evidence="12" id="KW-0175">Coiled coil</keyword>
<evidence type="ECO:0000256" key="17">
    <source>
        <dbReference type="ARBA" id="ARBA00044152"/>
    </source>
</evidence>
<keyword evidence="6" id="KW-0963">Cytoplasm</keyword>
<sequence length="231" mass="25133">MDAGESHNHEAKMEISLDSPTKSSQVSTKYPDSARPTYEAQSAREEALRHELESVRQVNDAIEGVLQSLGRAKENMMSVNNTVNAASALLNTWTRILSQTEHNQRLILDPAWQGASQDIADIEEETLKKQRAADRREVEEQERRLAAARQVEAEEKRKAETHTKQAKVPSRGGSRIGTTTRGTKASTSSYVQMGGSGTNTASAVKRGTSSTRRSTSGIGRGIAGRGSRGRG</sequence>
<evidence type="ECO:0000256" key="14">
    <source>
        <dbReference type="ARBA" id="ARBA00023242"/>
    </source>
</evidence>
<feature type="compositionally biased region" description="Low complexity" evidence="19">
    <location>
        <begin position="170"/>
        <end position="183"/>
    </location>
</feature>
<keyword evidence="16" id="KW-0137">Centromere</keyword>
<dbReference type="EMBL" id="AMWN01000004">
    <property type="protein sequence ID" value="EXJ87679.1"/>
    <property type="molecule type" value="Genomic_DNA"/>
</dbReference>
<gene>
    <name evidence="20" type="ORF">A1O1_04603</name>
</gene>
<evidence type="ECO:0000256" key="8">
    <source>
        <dbReference type="ARBA" id="ARBA00022701"/>
    </source>
</evidence>
<feature type="compositionally biased region" description="Low complexity" evidence="19">
    <location>
        <begin position="206"/>
        <end position="217"/>
    </location>
</feature>
<feature type="compositionally biased region" description="Basic and acidic residues" evidence="19">
    <location>
        <begin position="1"/>
        <end position="15"/>
    </location>
</feature>
<proteinExistence type="inferred from homology"/>
<keyword evidence="15" id="KW-0131">Cell cycle</keyword>
<organism evidence="20 21">
    <name type="scientific">Capronia coronata CBS 617.96</name>
    <dbReference type="NCBI Taxonomy" id="1182541"/>
    <lineage>
        <taxon>Eukaryota</taxon>
        <taxon>Fungi</taxon>
        <taxon>Dikarya</taxon>
        <taxon>Ascomycota</taxon>
        <taxon>Pezizomycotina</taxon>
        <taxon>Eurotiomycetes</taxon>
        <taxon>Chaetothyriomycetidae</taxon>
        <taxon>Chaetothyriales</taxon>
        <taxon>Herpotrichiellaceae</taxon>
        <taxon>Capronia</taxon>
    </lineage>
</organism>
<keyword evidence="11" id="KW-0995">Kinetochore</keyword>
<evidence type="ECO:0000256" key="13">
    <source>
        <dbReference type="ARBA" id="ARBA00023212"/>
    </source>
</evidence>
<feature type="region of interest" description="Disordered" evidence="19">
    <location>
        <begin position="1"/>
        <end position="45"/>
    </location>
</feature>
<dbReference type="HOGENOM" id="CLU_074400_1_0_1"/>
<evidence type="ECO:0000256" key="6">
    <source>
        <dbReference type="ARBA" id="ARBA00022490"/>
    </source>
</evidence>
<keyword evidence="13" id="KW-0206">Cytoskeleton</keyword>
<reference evidence="20 21" key="1">
    <citation type="submission" date="2013-03" db="EMBL/GenBank/DDBJ databases">
        <title>The Genome Sequence of Capronia coronata CBS 617.96.</title>
        <authorList>
            <consortium name="The Broad Institute Genomics Platform"/>
            <person name="Cuomo C."/>
            <person name="de Hoog S."/>
            <person name="Gorbushina A."/>
            <person name="Walker B."/>
            <person name="Young S.K."/>
            <person name="Zeng Q."/>
            <person name="Gargeya S."/>
            <person name="Fitzgerald M."/>
            <person name="Haas B."/>
            <person name="Abouelleil A."/>
            <person name="Allen A.W."/>
            <person name="Alvarado L."/>
            <person name="Arachchi H.M."/>
            <person name="Berlin A.M."/>
            <person name="Chapman S.B."/>
            <person name="Gainer-Dewar J."/>
            <person name="Goldberg J."/>
            <person name="Griggs A."/>
            <person name="Gujja S."/>
            <person name="Hansen M."/>
            <person name="Howarth C."/>
            <person name="Imamovic A."/>
            <person name="Ireland A."/>
            <person name="Larimer J."/>
            <person name="McCowan C."/>
            <person name="Murphy C."/>
            <person name="Pearson M."/>
            <person name="Poon T.W."/>
            <person name="Priest M."/>
            <person name="Roberts A."/>
            <person name="Saif S."/>
            <person name="Shea T."/>
            <person name="Sisk P."/>
            <person name="Sykes S."/>
            <person name="Wortman J."/>
            <person name="Nusbaum C."/>
            <person name="Birren B."/>
        </authorList>
    </citation>
    <scope>NUCLEOTIDE SEQUENCE [LARGE SCALE GENOMIC DNA]</scope>
    <source>
        <strain evidence="20 21">CBS 617.96</strain>
    </source>
</reference>
<feature type="region of interest" description="Disordered" evidence="19">
    <location>
        <begin position="131"/>
        <end position="231"/>
    </location>
</feature>
<feature type="compositionally biased region" description="Basic and acidic residues" evidence="19">
    <location>
        <begin position="131"/>
        <end position="163"/>
    </location>
</feature>
<dbReference type="Pfam" id="PF08651">
    <property type="entry name" value="DASH_Duo1"/>
    <property type="match status" value="1"/>
</dbReference>
<dbReference type="Proteomes" id="UP000019484">
    <property type="component" value="Unassembled WGS sequence"/>
</dbReference>
<evidence type="ECO:0000313" key="20">
    <source>
        <dbReference type="EMBL" id="EXJ87679.1"/>
    </source>
</evidence>
<keyword evidence="21" id="KW-1185">Reference proteome</keyword>
<evidence type="ECO:0000256" key="18">
    <source>
        <dbReference type="ARBA" id="ARBA00044358"/>
    </source>
</evidence>
<dbReference type="GO" id="GO:0000278">
    <property type="term" value="P:mitotic cell cycle"/>
    <property type="evidence" value="ECO:0007669"/>
    <property type="project" value="InterPro"/>
</dbReference>
<dbReference type="STRING" id="1182541.W9YZF1"/>
<feature type="compositionally biased region" description="Polar residues" evidence="19">
    <location>
        <begin position="18"/>
        <end position="30"/>
    </location>
</feature>
<comment type="subcellular location">
    <subcellularLocation>
        <location evidence="3">Chromosome</location>
        <location evidence="3">Centromere</location>
        <location evidence="3">Kinetochore</location>
    </subcellularLocation>
    <subcellularLocation>
        <location evidence="2">Cytoplasm</location>
        <location evidence="2">Cytoskeleton</location>
        <location evidence="2">Spindle</location>
    </subcellularLocation>
    <subcellularLocation>
        <location evidence="1">Nucleus</location>
    </subcellularLocation>
</comment>
<keyword evidence="14" id="KW-0539">Nucleus</keyword>
<dbReference type="InterPro" id="IPR013960">
    <property type="entry name" value="DASH_Duo1"/>
</dbReference>
<keyword evidence="7" id="KW-0132">Cell division</keyword>
<dbReference type="GeneID" id="19159484"/>
<evidence type="ECO:0000256" key="11">
    <source>
        <dbReference type="ARBA" id="ARBA00022838"/>
    </source>
</evidence>
<name>W9YZF1_9EURO</name>
<dbReference type="GO" id="GO:0007059">
    <property type="term" value="P:chromosome segregation"/>
    <property type="evidence" value="ECO:0007669"/>
    <property type="project" value="UniProtKB-KW"/>
</dbReference>
<protein>
    <recommendedName>
        <fullName evidence="17">DASH complex subunit DUO1</fullName>
    </recommendedName>
    <alternativeName>
        <fullName evidence="18">Outer kinetochore protein DUO1</fullName>
    </alternativeName>
</protein>
<comment type="caution">
    <text evidence="20">The sequence shown here is derived from an EMBL/GenBank/DDBJ whole genome shotgun (WGS) entry which is preliminary data.</text>
</comment>